<gene>
    <name evidence="4" type="ORF">SAMN05660199_01938</name>
</gene>
<evidence type="ECO:0000313" key="5">
    <source>
        <dbReference type="Proteomes" id="UP000199088"/>
    </source>
</evidence>
<organism evidence="4 5">
    <name type="scientific">Klenkia soli</name>
    <dbReference type="NCBI Taxonomy" id="1052260"/>
    <lineage>
        <taxon>Bacteria</taxon>
        <taxon>Bacillati</taxon>
        <taxon>Actinomycetota</taxon>
        <taxon>Actinomycetes</taxon>
        <taxon>Geodermatophilales</taxon>
        <taxon>Geodermatophilaceae</taxon>
        <taxon>Klenkia</taxon>
    </lineage>
</organism>
<dbReference type="Pfam" id="PF08223">
    <property type="entry name" value="PaaX_C"/>
    <property type="match status" value="1"/>
</dbReference>
<dbReference type="InterPro" id="IPR036390">
    <property type="entry name" value="WH_DNA-bd_sf"/>
</dbReference>
<dbReference type="Pfam" id="PF20803">
    <property type="entry name" value="PaaX_M"/>
    <property type="match status" value="1"/>
</dbReference>
<dbReference type="PANTHER" id="PTHR30319:SF1">
    <property type="entry name" value="TRANSCRIPTIONAL REPRESSOR PAAX"/>
    <property type="match status" value="1"/>
</dbReference>
<proteinExistence type="predicted"/>
<dbReference type="Gene3D" id="3.30.70.2650">
    <property type="match status" value="1"/>
</dbReference>
<dbReference type="InterPro" id="IPR036388">
    <property type="entry name" value="WH-like_DNA-bd_sf"/>
</dbReference>
<feature type="domain" description="Transcriptional repressor PaaX-like N-terminal" evidence="1">
    <location>
        <begin position="31"/>
        <end position="95"/>
    </location>
</feature>
<evidence type="ECO:0000259" key="1">
    <source>
        <dbReference type="Pfam" id="PF07848"/>
    </source>
</evidence>
<dbReference type="InterPro" id="IPR011965">
    <property type="entry name" value="PaaX_trns_reg"/>
</dbReference>
<evidence type="ECO:0000259" key="2">
    <source>
        <dbReference type="Pfam" id="PF08223"/>
    </source>
</evidence>
<dbReference type="InterPro" id="IPR013225">
    <property type="entry name" value="PaaX_C"/>
</dbReference>
<dbReference type="EMBL" id="FNIR01000005">
    <property type="protein sequence ID" value="SDO41510.1"/>
    <property type="molecule type" value="Genomic_DNA"/>
</dbReference>
<feature type="domain" description="Transcriptional repressor PaaX-like central Cas2-like" evidence="3">
    <location>
        <begin position="115"/>
        <end position="186"/>
    </location>
</feature>
<dbReference type="SUPFAM" id="SSF46785">
    <property type="entry name" value="Winged helix' DNA-binding domain"/>
    <property type="match status" value="1"/>
</dbReference>
<feature type="domain" description="Transcriptional repressor PaaX-like C-terminal" evidence="2">
    <location>
        <begin position="196"/>
        <end position="279"/>
    </location>
</feature>
<dbReference type="InterPro" id="IPR012906">
    <property type="entry name" value="PaaX-like_N"/>
</dbReference>
<dbReference type="Gene3D" id="1.20.58.1460">
    <property type="match status" value="1"/>
</dbReference>
<dbReference type="PANTHER" id="PTHR30319">
    <property type="entry name" value="PHENYLACETIC ACID REGULATOR-RELATED TRANSCRIPTIONAL REPRESSOR"/>
    <property type="match status" value="1"/>
</dbReference>
<dbReference type="STRING" id="1052260.SAMN05660199_01938"/>
<dbReference type="PIRSF" id="PIRSF020623">
    <property type="entry name" value="PaaX"/>
    <property type="match status" value="1"/>
</dbReference>
<evidence type="ECO:0000259" key="3">
    <source>
        <dbReference type="Pfam" id="PF20803"/>
    </source>
</evidence>
<dbReference type="RefSeq" id="WP_091243882.1">
    <property type="nucleotide sequence ID" value="NZ_FNIR01000005.1"/>
</dbReference>
<dbReference type="AlphaFoldDB" id="A0A1H0JD80"/>
<protein>
    <submittedName>
        <fullName evidence="4">Transcriptional regulator, PaaX family</fullName>
    </submittedName>
</protein>
<sequence>MVPTVEGLVLRRAAAGNLLPRPGAGHSPQRLLSTLLGEYWSDTDDALPLGALVDLLQEFGISETSARATVTRLAKRGMLEMERVGRLTRYRMTADGRQDVGEQGGAIRDFAAVPRDWDGRWTVAAFSVPEDQRQLRHHLRSYLRWLGFASLFDGLWVAPRGSTATLEQVFRTVGVDQFAVFRTSDDPCGREPLTAWDLTGVETAYRTFVTEHRPLLHGVADSTPASALVTRTRVFEAWRTFPALDPDLPQAWLPEGWPRAEAREVFVGLYNGLATPATARFRQLVAAHDPVAAGRASERRLPA</sequence>
<dbReference type="Gene3D" id="1.10.10.10">
    <property type="entry name" value="Winged helix-like DNA-binding domain superfamily/Winged helix DNA-binding domain"/>
    <property type="match status" value="1"/>
</dbReference>
<dbReference type="InterPro" id="IPR048846">
    <property type="entry name" value="PaaX-like_central"/>
</dbReference>
<name>A0A1H0JD80_9ACTN</name>
<reference evidence="5" key="1">
    <citation type="submission" date="2016-10" db="EMBL/GenBank/DDBJ databases">
        <authorList>
            <person name="Varghese N."/>
            <person name="Submissions S."/>
        </authorList>
    </citation>
    <scope>NUCLEOTIDE SEQUENCE [LARGE SCALE GENOMIC DNA]</scope>
    <source>
        <strain evidence="5">DSM 45843</strain>
    </source>
</reference>
<keyword evidence="5" id="KW-1185">Reference proteome</keyword>
<dbReference type="Pfam" id="PF07848">
    <property type="entry name" value="PaaX"/>
    <property type="match status" value="1"/>
</dbReference>
<dbReference type="GO" id="GO:0006351">
    <property type="term" value="P:DNA-templated transcription"/>
    <property type="evidence" value="ECO:0007669"/>
    <property type="project" value="InterPro"/>
</dbReference>
<evidence type="ECO:0000313" key="4">
    <source>
        <dbReference type="EMBL" id="SDO41510.1"/>
    </source>
</evidence>
<accession>A0A1H0JD80</accession>
<dbReference type="Proteomes" id="UP000199088">
    <property type="component" value="Unassembled WGS sequence"/>
</dbReference>